<organism evidence="2">
    <name type="scientific">mine drainage metagenome</name>
    <dbReference type="NCBI Taxonomy" id="410659"/>
    <lineage>
        <taxon>unclassified sequences</taxon>
        <taxon>metagenomes</taxon>
        <taxon>ecological metagenomes</taxon>
    </lineage>
</organism>
<reference evidence="2" key="1">
    <citation type="submission" date="2016-10" db="EMBL/GenBank/DDBJ databases">
        <title>Sequence of Gallionella enrichment culture.</title>
        <authorList>
            <person name="Poehlein A."/>
            <person name="Muehling M."/>
            <person name="Daniel R."/>
        </authorList>
    </citation>
    <scope>NUCLEOTIDE SEQUENCE</scope>
</reference>
<evidence type="ECO:0000256" key="1">
    <source>
        <dbReference type="SAM" id="Phobius"/>
    </source>
</evidence>
<keyword evidence="1" id="KW-1133">Transmembrane helix</keyword>
<accession>A0A1J5Q694</accession>
<feature type="transmembrane region" description="Helical" evidence="1">
    <location>
        <begin position="77"/>
        <end position="103"/>
    </location>
</feature>
<proteinExistence type="predicted"/>
<dbReference type="InterPro" id="IPR008407">
    <property type="entry name" value="Brnchd-chn_aa_trnsp_AzlD"/>
</dbReference>
<gene>
    <name evidence="2" type="ORF">GALL_395760</name>
</gene>
<feature type="transmembrane region" description="Helical" evidence="1">
    <location>
        <begin position="39"/>
        <end position="57"/>
    </location>
</feature>
<keyword evidence="1" id="KW-0812">Transmembrane</keyword>
<dbReference type="AlphaFoldDB" id="A0A1J5Q694"/>
<protein>
    <submittedName>
        <fullName evidence="2">Branched-chain amino acid transport protein AzlD</fullName>
    </submittedName>
</protein>
<dbReference type="EMBL" id="MLJW01001349">
    <property type="protein sequence ID" value="OIQ78714.1"/>
    <property type="molecule type" value="Genomic_DNA"/>
</dbReference>
<comment type="caution">
    <text evidence="2">The sequence shown here is derived from an EMBL/GenBank/DDBJ whole genome shotgun (WGS) entry which is preliminary data.</text>
</comment>
<dbReference type="Pfam" id="PF05437">
    <property type="entry name" value="AzlD"/>
    <property type="match status" value="1"/>
</dbReference>
<keyword evidence="1" id="KW-0472">Membrane</keyword>
<feature type="transmembrane region" description="Helical" evidence="1">
    <location>
        <begin position="6"/>
        <end position="27"/>
    </location>
</feature>
<name>A0A1J5Q694_9ZZZZ</name>
<sequence>MSAYLATVVVGMAAVTFGVRLALFALGERVRFTPRLRRALAYVPVAVLSAITLPMVLLPDGGHWQLDWRNPWLAGTLASGVLALRVRSLLAAIVGGMAVYLLWRWQLG</sequence>
<evidence type="ECO:0000313" key="2">
    <source>
        <dbReference type="EMBL" id="OIQ78714.1"/>
    </source>
</evidence>